<dbReference type="SUPFAM" id="SSF55729">
    <property type="entry name" value="Acyl-CoA N-acyltransferases (Nat)"/>
    <property type="match status" value="1"/>
</dbReference>
<reference evidence="4 5" key="1">
    <citation type="submission" date="2018-10" db="EMBL/GenBank/DDBJ databases">
        <title>Pseudomonas zhaodongensis NEAU-ST5-21(T) genome.</title>
        <authorList>
            <person name="Peng J."/>
            <person name="Liu Z.-P."/>
        </authorList>
    </citation>
    <scope>NUCLEOTIDE SEQUENCE [LARGE SCALE GENOMIC DNA]</scope>
    <source>
        <strain evidence="4 5">NEAU-ST5-21</strain>
    </source>
</reference>
<gene>
    <name evidence="4" type="ORF">EA797_20995</name>
</gene>
<evidence type="ECO:0000313" key="5">
    <source>
        <dbReference type="Proteomes" id="UP000269774"/>
    </source>
</evidence>
<dbReference type="RefSeq" id="WP_122168835.1">
    <property type="nucleotide sequence ID" value="NZ_JAMOIB010000012.1"/>
</dbReference>
<dbReference type="OrthoDB" id="7678938at2"/>
<evidence type="ECO:0000313" key="4">
    <source>
        <dbReference type="EMBL" id="RMH87575.1"/>
    </source>
</evidence>
<dbReference type="Proteomes" id="UP000269774">
    <property type="component" value="Unassembled WGS sequence"/>
</dbReference>
<keyword evidence="2" id="KW-0012">Acyltransferase</keyword>
<organism evidence="4 5">
    <name type="scientific">Stutzerimonas zhaodongensis</name>
    <dbReference type="NCBI Taxonomy" id="1176257"/>
    <lineage>
        <taxon>Bacteria</taxon>
        <taxon>Pseudomonadati</taxon>
        <taxon>Pseudomonadota</taxon>
        <taxon>Gammaproteobacteria</taxon>
        <taxon>Pseudomonadales</taxon>
        <taxon>Pseudomonadaceae</taxon>
        <taxon>Stutzerimonas</taxon>
    </lineage>
</organism>
<dbReference type="InterPro" id="IPR000182">
    <property type="entry name" value="GNAT_dom"/>
</dbReference>
<dbReference type="PROSITE" id="PS51186">
    <property type="entry name" value="GNAT"/>
    <property type="match status" value="1"/>
</dbReference>
<feature type="domain" description="N-acetyltransferase" evidence="3">
    <location>
        <begin position="6"/>
        <end position="167"/>
    </location>
</feature>
<name>A0A3M2HGM1_9GAMM</name>
<evidence type="ECO:0000256" key="2">
    <source>
        <dbReference type="ARBA" id="ARBA00023315"/>
    </source>
</evidence>
<comment type="caution">
    <text evidence="4">The sequence shown here is derived from an EMBL/GenBank/DDBJ whole genome shotgun (WGS) entry which is preliminary data.</text>
</comment>
<sequence>MISSLFLVRLATADDIAALTELRALLLDGTGASYSSRTPEDAAKWRAAYRSWLAGVLGIHDSVQILVAEHRASRQLLGCATGIIDMRAPTSASPNGLSGWVQSVVVAPPWRGRGIANQLMQVLLRWFANRDVATIALQTTDRASGLYGKLGFAPSGECLLVRQEVPA</sequence>
<dbReference type="InterPro" id="IPR050832">
    <property type="entry name" value="Bact_Acetyltransf"/>
</dbReference>
<proteinExistence type="predicted"/>
<protein>
    <submittedName>
        <fullName evidence="4">N-acetyltransferase</fullName>
    </submittedName>
</protein>
<dbReference type="InterPro" id="IPR016181">
    <property type="entry name" value="Acyl_CoA_acyltransferase"/>
</dbReference>
<accession>A0A3M2HGM1</accession>
<dbReference type="Gene3D" id="3.40.630.30">
    <property type="match status" value="1"/>
</dbReference>
<dbReference type="Pfam" id="PF00583">
    <property type="entry name" value="Acetyltransf_1"/>
    <property type="match status" value="1"/>
</dbReference>
<keyword evidence="1 4" id="KW-0808">Transferase</keyword>
<dbReference type="AlphaFoldDB" id="A0A3M2HGM1"/>
<dbReference type="PANTHER" id="PTHR43877">
    <property type="entry name" value="AMINOALKYLPHOSPHONATE N-ACETYLTRANSFERASE-RELATED-RELATED"/>
    <property type="match status" value="1"/>
</dbReference>
<dbReference type="CDD" id="cd04301">
    <property type="entry name" value="NAT_SF"/>
    <property type="match status" value="1"/>
</dbReference>
<evidence type="ECO:0000256" key="1">
    <source>
        <dbReference type="ARBA" id="ARBA00022679"/>
    </source>
</evidence>
<dbReference type="GO" id="GO:0016747">
    <property type="term" value="F:acyltransferase activity, transferring groups other than amino-acyl groups"/>
    <property type="evidence" value="ECO:0007669"/>
    <property type="project" value="InterPro"/>
</dbReference>
<dbReference type="EMBL" id="RFFM01000010">
    <property type="protein sequence ID" value="RMH87575.1"/>
    <property type="molecule type" value="Genomic_DNA"/>
</dbReference>
<evidence type="ECO:0000259" key="3">
    <source>
        <dbReference type="PROSITE" id="PS51186"/>
    </source>
</evidence>
<keyword evidence="5" id="KW-1185">Reference proteome</keyword>